<feature type="binding site" evidence="9">
    <location>
        <position position="209"/>
    </location>
    <ligand>
        <name>substrate</name>
    </ligand>
</feature>
<dbReference type="PIRSF" id="PIRSF000124">
    <property type="entry name" value="UDPglc_GDPman_dh"/>
    <property type="match status" value="1"/>
</dbReference>
<name>A0A2M6IUP4_9BACT</name>
<dbReference type="GO" id="GO:0051287">
    <property type="term" value="F:NAD binding"/>
    <property type="evidence" value="ECO:0007669"/>
    <property type="project" value="InterPro"/>
</dbReference>
<evidence type="ECO:0000256" key="7">
    <source>
        <dbReference type="PIRNR" id="PIRNR000124"/>
    </source>
</evidence>
<dbReference type="Pfam" id="PF00984">
    <property type="entry name" value="UDPG_MGDP_dh"/>
    <property type="match status" value="1"/>
</dbReference>
<feature type="binding site" evidence="10">
    <location>
        <position position="31"/>
    </location>
    <ligand>
        <name>NAD(+)</name>
        <dbReference type="ChEBI" id="CHEBI:57540"/>
    </ligand>
</feature>
<dbReference type="GO" id="GO:0003979">
    <property type="term" value="F:UDP-glucose 6-dehydrogenase activity"/>
    <property type="evidence" value="ECO:0007669"/>
    <property type="project" value="UniProtKB-EC"/>
</dbReference>
<dbReference type="Gene3D" id="1.20.5.100">
    <property type="entry name" value="Cytochrome c1, transmembrane anchor, C-terminal"/>
    <property type="match status" value="1"/>
</dbReference>
<evidence type="ECO:0000259" key="11">
    <source>
        <dbReference type="SMART" id="SM00984"/>
    </source>
</evidence>
<keyword evidence="5 7" id="KW-0520">NAD</keyword>
<dbReference type="InterPro" id="IPR001732">
    <property type="entry name" value="UDP-Glc/GDP-Man_DH_N"/>
</dbReference>
<dbReference type="GO" id="GO:0006065">
    <property type="term" value="P:UDP-glucuronate biosynthetic process"/>
    <property type="evidence" value="ECO:0007669"/>
    <property type="project" value="UniProtKB-UniPathway"/>
</dbReference>
<dbReference type="SUPFAM" id="SSF52413">
    <property type="entry name" value="UDP-glucose/GDP-mannose dehydrogenase C-terminal domain"/>
    <property type="match status" value="1"/>
</dbReference>
<proteinExistence type="inferred from homology"/>
<comment type="similarity">
    <text evidence="2 7">Belongs to the UDP-glucose/GDP-mannose dehydrogenase family.</text>
</comment>
<dbReference type="SUPFAM" id="SSF48179">
    <property type="entry name" value="6-phosphogluconate dehydrogenase C-terminal domain-like"/>
    <property type="match status" value="1"/>
</dbReference>
<dbReference type="PANTHER" id="PTHR43750:SF3">
    <property type="entry name" value="UDP-GLUCOSE 6-DEHYDROGENASE TUAD"/>
    <property type="match status" value="1"/>
</dbReference>
<feature type="binding site" evidence="9">
    <location>
        <begin position="266"/>
        <end position="270"/>
    </location>
    <ligand>
        <name>substrate</name>
    </ligand>
</feature>
<feature type="binding site" evidence="10">
    <location>
        <position position="344"/>
    </location>
    <ligand>
        <name>NAD(+)</name>
        <dbReference type="ChEBI" id="CHEBI:57540"/>
    </ligand>
</feature>
<comment type="caution">
    <text evidence="12">The sequence shown here is derived from an EMBL/GenBank/DDBJ whole genome shotgun (WGS) entry which is preliminary data.</text>
</comment>
<feature type="active site" description="Nucleophile" evidence="8">
    <location>
        <position position="277"/>
    </location>
</feature>
<dbReference type="InterPro" id="IPR036291">
    <property type="entry name" value="NAD(P)-bd_dom_sf"/>
</dbReference>
<evidence type="ECO:0000256" key="1">
    <source>
        <dbReference type="ARBA" id="ARBA00004701"/>
    </source>
</evidence>
<evidence type="ECO:0000256" key="6">
    <source>
        <dbReference type="ARBA" id="ARBA00047473"/>
    </source>
</evidence>
<evidence type="ECO:0000256" key="3">
    <source>
        <dbReference type="ARBA" id="ARBA00012954"/>
    </source>
</evidence>
<dbReference type="UniPathway" id="UPA00038">
    <property type="reaction ID" value="UER00491"/>
</dbReference>
<dbReference type="PIRSF" id="PIRSF500134">
    <property type="entry name" value="UDPglc_DH_bac"/>
    <property type="match status" value="1"/>
</dbReference>
<dbReference type="InterPro" id="IPR014027">
    <property type="entry name" value="UDP-Glc/GDP-Man_DH_C"/>
</dbReference>
<comment type="pathway">
    <text evidence="1">Nucleotide-sugar biosynthesis; UDP-alpha-D-glucuronate biosynthesis; UDP-alpha-D-glucuronate from UDP-alpha-D-glucose: step 1/1.</text>
</comment>
<dbReference type="Pfam" id="PF03720">
    <property type="entry name" value="UDPG_MGDP_dh_C"/>
    <property type="match status" value="1"/>
</dbReference>
<feature type="binding site" evidence="9">
    <location>
        <position position="274"/>
    </location>
    <ligand>
        <name>substrate</name>
    </ligand>
</feature>
<comment type="catalytic activity">
    <reaction evidence="6 7">
        <text>UDP-alpha-D-glucose + 2 NAD(+) + H2O = UDP-alpha-D-glucuronate + 2 NADH + 3 H(+)</text>
        <dbReference type="Rhea" id="RHEA:23596"/>
        <dbReference type="ChEBI" id="CHEBI:15377"/>
        <dbReference type="ChEBI" id="CHEBI:15378"/>
        <dbReference type="ChEBI" id="CHEBI:57540"/>
        <dbReference type="ChEBI" id="CHEBI:57945"/>
        <dbReference type="ChEBI" id="CHEBI:58052"/>
        <dbReference type="ChEBI" id="CHEBI:58885"/>
        <dbReference type="EC" id="1.1.1.22"/>
    </reaction>
</comment>
<dbReference type="InterPro" id="IPR028357">
    <property type="entry name" value="UDPglc_DH_bac"/>
</dbReference>
<feature type="binding site" evidence="10">
    <location>
        <position position="160"/>
    </location>
    <ligand>
        <name>NAD(+)</name>
        <dbReference type="ChEBI" id="CHEBI:57540"/>
    </ligand>
</feature>
<dbReference type="SMART" id="SM00984">
    <property type="entry name" value="UDPG_MGDP_dh_C"/>
    <property type="match status" value="1"/>
</dbReference>
<feature type="binding site" evidence="9">
    <location>
        <position position="337"/>
    </location>
    <ligand>
        <name>substrate</name>
    </ligand>
</feature>
<feature type="binding site" evidence="10">
    <location>
        <position position="124"/>
    </location>
    <ligand>
        <name>NAD(+)</name>
        <dbReference type="ChEBI" id="CHEBI:57540"/>
    </ligand>
</feature>
<evidence type="ECO:0000256" key="10">
    <source>
        <dbReference type="PIRSR" id="PIRSR500134-3"/>
    </source>
</evidence>
<dbReference type="Proteomes" id="UP000231056">
    <property type="component" value="Unassembled WGS sequence"/>
</dbReference>
<reference evidence="12 13" key="1">
    <citation type="submission" date="2017-09" db="EMBL/GenBank/DDBJ databases">
        <title>Depth-based differentiation of microbial function through sediment-hosted aquifers and enrichment of novel symbionts in the deep terrestrial subsurface.</title>
        <authorList>
            <person name="Probst A.J."/>
            <person name="Ladd B."/>
            <person name="Jarett J.K."/>
            <person name="Geller-Mcgrath D.E."/>
            <person name="Sieber C.M."/>
            <person name="Emerson J.B."/>
            <person name="Anantharaman K."/>
            <person name="Thomas B.C."/>
            <person name="Malmstrom R."/>
            <person name="Stieglmeier M."/>
            <person name="Klingl A."/>
            <person name="Woyke T."/>
            <person name="Ryan C.M."/>
            <person name="Banfield J.F."/>
        </authorList>
    </citation>
    <scope>NUCLEOTIDE SEQUENCE [LARGE SCALE GENOMIC DNA]</scope>
    <source>
        <strain evidence="12">CG11_big_fil_rev_8_21_14_0_20_36_8</strain>
    </source>
</reference>
<dbReference type="AlphaFoldDB" id="A0A2M6IUP4"/>
<dbReference type="Gene3D" id="3.40.50.720">
    <property type="entry name" value="NAD(P)-binding Rossmann-like Domain"/>
    <property type="match status" value="2"/>
</dbReference>
<feature type="domain" description="UDP-glucose/GDP-mannose dehydrogenase C-terminal" evidence="11">
    <location>
        <begin position="330"/>
        <end position="434"/>
    </location>
</feature>
<evidence type="ECO:0000256" key="2">
    <source>
        <dbReference type="ARBA" id="ARBA00006601"/>
    </source>
</evidence>
<feature type="binding site" evidence="10">
    <location>
        <position position="87"/>
    </location>
    <ligand>
        <name>NAD(+)</name>
        <dbReference type="ChEBI" id="CHEBI:57540"/>
    </ligand>
</feature>
<keyword evidence="4 7" id="KW-0560">Oxidoreductase</keyword>
<dbReference type="EMBL" id="PCVM01000052">
    <property type="protein sequence ID" value="PIQ73505.1"/>
    <property type="molecule type" value="Genomic_DNA"/>
</dbReference>
<dbReference type="PANTHER" id="PTHR43750">
    <property type="entry name" value="UDP-GLUCOSE 6-DEHYDROGENASE TUAD"/>
    <property type="match status" value="1"/>
</dbReference>
<dbReference type="InterPro" id="IPR014026">
    <property type="entry name" value="UDP-Glc/GDP-Man_DH_dimer"/>
</dbReference>
<dbReference type="InterPro" id="IPR017476">
    <property type="entry name" value="UDP-Glc/GDP-Man"/>
</dbReference>
<feature type="binding site" evidence="10">
    <location>
        <position position="280"/>
    </location>
    <ligand>
        <name>NAD(+)</name>
        <dbReference type="ChEBI" id="CHEBI:57540"/>
    </ligand>
</feature>
<dbReference type="NCBIfam" id="TIGR03026">
    <property type="entry name" value="NDP-sugDHase"/>
    <property type="match status" value="1"/>
</dbReference>
<feature type="binding site" evidence="10">
    <location>
        <position position="36"/>
    </location>
    <ligand>
        <name>NAD(+)</name>
        <dbReference type="ChEBI" id="CHEBI:57540"/>
    </ligand>
</feature>
<dbReference type="InterPro" id="IPR036220">
    <property type="entry name" value="UDP-Glc/GDP-Man_DH_C_sf"/>
</dbReference>
<dbReference type="EC" id="1.1.1.22" evidence="3 7"/>
<evidence type="ECO:0000256" key="9">
    <source>
        <dbReference type="PIRSR" id="PIRSR500134-2"/>
    </source>
</evidence>
<gene>
    <name evidence="12" type="ORF">COV58_02175</name>
</gene>
<evidence type="ECO:0000313" key="12">
    <source>
        <dbReference type="EMBL" id="PIQ73505.1"/>
    </source>
</evidence>
<protein>
    <recommendedName>
        <fullName evidence="3 7">UDP-glucose 6-dehydrogenase</fullName>
        <ecNumber evidence="3 7">1.1.1.22</ecNumber>
    </recommendedName>
</protein>
<dbReference type="InterPro" id="IPR008927">
    <property type="entry name" value="6-PGluconate_DH-like_C_sf"/>
</dbReference>
<organism evidence="12 13">
    <name type="scientific">Candidatus Roizmanbacteria bacterium CG11_big_fil_rev_8_21_14_0_20_36_8</name>
    <dbReference type="NCBI Taxonomy" id="1974856"/>
    <lineage>
        <taxon>Bacteria</taxon>
        <taxon>Candidatus Roizmaniibacteriota</taxon>
    </lineage>
</organism>
<accession>A0A2M6IUP4</accession>
<evidence type="ECO:0000313" key="13">
    <source>
        <dbReference type="Proteomes" id="UP000231056"/>
    </source>
</evidence>
<evidence type="ECO:0000256" key="8">
    <source>
        <dbReference type="PIRSR" id="PIRSR500134-1"/>
    </source>
</evidence>
<dbReference type="Pfam" id="PF03721">
    <property type="entry name" value="UDPG_MGDP_dh_N"/>
    <property type="match status" value="1"/>
</dbReference>
<evidence type="ECO:0000256" key="5">
    <source>
        <dbReference type="ARBA" id="ARBA00023027"/>
    </source>
</evidence>
<dbReference type="GO" id="GO:0000271">
    <property type="term" value="P:polysaccharide biosynthetic process"/>
    <property type="evidence" value="ECO:0007669"/>
    <property type="project" value="InterPro"/>
</dbReference>
<evidence type="ECO:0000256" key="4">
    <source>
        <dbReference type="ARBA" id="ARBA00023002"/>
    </source>
</evidence>
<dbReference type="SUPFAM" id="SSF51735">
    <property type="entry name" value="NAD(P)-binding Rossmann-fold domains"/>
    <property type="match status" value="1"/>
</dbReference>
<feature type="binding site" evidence="9">
    <location>
        <begin position="157"/>
        <end position="160"/>
    </location>
    <ligand>
        <name>substrate</name>
    </ligand>
</feature>
<sequence>MKKISIIGSGYVGLTTALSLASVGNMVFCLDIDDKKVTSINKAKTPFYELGLQDLLQKMIREKLIIAAKPDQKIIQETDITIIAVPTPTKKNTIHLEFIKQASQIVGKSLKNKDKYHLVIVKSTVIPGTTRNVVGQIISQYSQKIIGEFGLCMNPEFLREGSAISDALNPDRIVIGAFDIRSGNECKKLYQSFKKPMINTTLETAELIKYTSNALYATLISFSNEIAQICQSTIDVDVEDVWSAIHLDHRLISTSIKNMPVGITKYLRSGCGYGGSCFPKDTRAIVSFAESLGVNLPIIKSGIIDNNKQPKYLLNILQKAIGSLSGKKITVLGLSFKPETDDIRESPGVIFTRLLIKNHAHVICHDPVVKTEMLTRQYPKMRIKITNNLLEAISNSDAVVITTAWEEYRLLEKKNVWKKMKLPVIIDGRRILSPHIFQNTPVKYYGVGRSLI</sequence>